<accession>A0AAV2D218</accession>
<organism evidence="1 2">
    <name type="scientific">Linum trigynum</name>
    <dbReference type="NCBI Taxonomy" id="586398"/>
    <lineage>
        <taxon>Eukaryota</taxon>
        <taxon>Viridiplantae</taxon>
        <taxon>Streptophyta</taxon>
        <taxon>Embryophyta</taxon>
        <taxon>Tracheophyta</taxon>
        <taxon>Spermatophyta</taxon>
        <taxon>Magnoliopsida</taxon>
        <taxon>eudicotyledons</taxon>
        <taxon>Gunneridae</taxon>
        <taxon>Pentapetalae</taxon>
        <taxon>rosids</taxon>
        <taxon>fabids</taxon>
        <taxon>Malpighiales</taxon>
        <taxon>Linaceae</taxon>
        <taxon>Linum</taxon>
    </lineage>
</organism>
<sequence>MATKSFPATVRCPAFTQLVKFPSSQGPSSLPKNIDLLRRILTPNPHHDRSKLEASKLQNDVKVEEFLPRLWSDEFCSAWRKWVLPHDAVSVEEKGVSDGFLKEKDIKVRVFKVASGLSNGNGEGRVFELSYIAKIMKLPV</sequence>
<name>A0AAV2D218_9ROSI</name>
<proteinExistence type="predicted"/>
<protein>
    <submittedName>
        <fullName evidence="1">Uncharacterized protein</fullName>
    </submittedName>
</protein>
<dbReference type="AlphaFoldDB" id="A0AAV2D218"/>
<evidence type="ECO:0000313" key="1">
    <source>
        <dbReference type="EMBL" id="CAL1362527.1"/>
    </source>
</evidence>
<gene>
    <name evidence="1" type="ORF">LTRI10_LOCUS9498</name>
</gene>
<dbReference type="EMBL" id="OZ034814">
    <property type="protein sequence ID" value="CAL1362527.1"/>
    <property type="molecule type" value="Genomic_DNA"/>
</dbReference>
<dbReference type="Proteomes" id="UP001497516">
    <property type="component" value="Chromosome 10"/>
</dbReference>
<reference evidence="1 2" key="1">
    <citation type="submission" date="2024-04" db="EMBL/GenBank/DDBJ databases">
        <authorList>
            <person name="Fracassetti M."/>
        </authorList>
    </citation>
    <scope>NUCLEOTIDE SEQUENCE [LARGE SCALE GENOMIC DNA]</scope>
</reference>
<keyword evidence="2" id="KW-1185">Reference proteome</keyword>
<evidence type="ECO:0000313" key="2">
    <source>
        <dbReference type="Proteomes" id="UP001497516"/>
    </source>
</evidence>